<evidence type="ECO:0000256" key="1">
    <source>
        <dbReference type="ARBA" id="ARBA00004829"/>
    </source>
</evidence>
<dbReference type="SUPFAM" id="SSF48576">
    <property type="entry name" value="Terpenoid synthases"/>
    <property type="match status" value="1"/>
</dbReference>
<comment type="caution">
    <text evidence="4">The sequence shown here is derived from an EMBL/GenBank/DDBJ whole genome shotgun (WGS) entry which is preliminary data.</text>
</comment>
<evidence type="ECO:0000313" key="5">
    <source>
        <dbReference type="Proteomes" id="UP000288024"/>
    </source>
</evidence>
<dbReference type="GO" id="GO:0004311">
    <property type="term" value="F:geranylgeranyl diphosphate synthase activity"/>
    <property type="evidence" value="ECO:0007669"/>
    <property type="project" value="InterPro"/>
</dbReference>
<evidence type="ECO:0000256" key="3">
    <source>
        <dbReference type="ARBA" id="ARBA00022746"/>
    </source>
</evidence>
<organism evidence="4 5">
    <name type="scientific">Niallia taxi</name>
    <dbReference type="NCBI Taxonomy" id="2499688"/>
    <lineage>
        <taxon>Bacteria</taxon>
        <taxon>Bacillati</taxon>
        <taxon>Bacillota</taxon>
        <taxon>Bacilli</taxon>
        <taxon>Bacillales</taxon>
        <taxon>Bacillaceae</taxon>
        <taxon>Niallia</taxon>
    </lineage>
</organism>
<dbReference type="EMBL" id="RZTZ01000006">
    <property type="protein sequence ID" value="RVT60805.1"/>
    <property type="molecule type" value="Genomic_DNA"/>
</dbReference>
<dbReference type="PROSITE" id="PS01045">
    <property type="entry name" value="SQUALEN_PHYTOEN_SYN_2"/>
    <property type="match status" value="1"/>
</dbReference>
<dbReference type="PANTHER" id="PTHR31480">
    <property type="entry name" value="BIFUNCTIONAL LYCOPENE CYCLASE/PHYTOENE SYNTHASE"/>
    <property type="match status" value="1"/>
</dbReference>
<comment type="pathway">
    <text evidence="1">Carotenoid biosynthesis.</text>
</comment>
<accession>A0A3S2TWC1</accession>
<protein>
    <submittedName>
        <fullName evidence="4">Phytoene/squalene synthase family protein</fullName>
    </submittedName>
</protein>
<name>A0A3S2TWC1_9BACI</name>
<dbReference type="SFLD" id="SFLDG01018">
    <property type="entry name" value="Squalene/Phytoene_Synthase_Lik"/>
    <property type="match status" value="1"/>
</dbReference>
<dbReference type="InterPro" id="IPR044843">
    <property type="entry name" value="Trans_IPPS_bact-type"/>
</dbReference>
<dbReference type="SFLD" id="SFLDG01212">
    <property type="entry name" value="Phytoene_synthase_like"/>
    <property type="match status" value="1"/>
</dbReference>
<keyword evidence="3" id="KW-0125">Carotenoid biosynthesis</keyword>
<dbReference type="GO" id="GO:0051996">
    <property type="term" value="F:squalene synthase [NAD(P)H] activity"/>
    <property type="evidence" value="ECO:0007669"/>
    <property type="project" value="InterPro"/>
</dbReference>
<dbReference type="PROSITE" id="PS01044">
    <property type="entry name" value="SQUALEN_PHYTOEN_SYN_1"/>
    <property type="match status" value="1"/>
</dbReference>
<dbReference type="Proteomes" id="UP000288024">
    <property type="component" value="Unassembled WGS sequence"/>
</dbReference>
<dbReference type="InterPro" id="IPR008949">
    <property type="entry name" value="Isoprenoid_synthase_dom_sf"/>
</dbReference>
<dbReference type="Pfam" id="PF00494">
    <property type="entry name" value="SQS_PSY"/>
    <property type="match status" value="1"/>
</dbReference>
<dbReference type="GO" id="GO:0016117">
    <property type="term" value="P:carotenoid biosynthetic process"/>
    <property type="evidence" value="ECO:0007669"/>
    <property type="project" value="UniProtKB-KW"/>
</dbReference>
<dbReference type="InterPro" id="IPR002060">
    <property type="entry name" value="Squ/phyt_synthse"/>
</dbReference>
<dbReference type="Gene3D" id="1.10.600.10">
    <property type="entry name" value="Farnesyl Diphosphate Synthase"/>
    <property type="match status" value="1"/>
</dbReference>
<dbReference type="CDD" id="cd00683">
    <property type="entry name" value="Trans_IPPS_HH"/>
    <property type="match status" value="1"/>
</dbReference>
<keyword evidence="5" id="KW-1185">Reference proteome</keyword>
<gene>
    <name evidence="4" type="ORF">EM808_16310</name>
</gene>
<dbReference type="RefSeq" id="WP_127739277.1">
    <property type="nucleotide sequence ID" value="NZ_CP196003.1"/>
</dbReference>
<evidence type="ECO:0000313" key="4">
    <source>
        <dbReference type="EMBL" id="RVT60805.1"/>
    </source>
</evidence>
<evidence type="ECO:0000256" key="2">
    <source>
        <dbReference type="ARBA" id="ARBA00022679"/>
    </source>
</evidence>
<proteinExistence type="predicted"/>
<keyword evidence="2" id="KW-0808">Transferase</keyword>
<reference evidence="4 5" key="1">
    <citation type="submission" date="2019-01" db="EMBL/GenBank/DDBJ databases">
        <title>Bacillus sp. M5HDSG1-1, whole genome shotgun sequence.</title>
        <authorList>
            <person name="Tuo L."/>
        </authorList>
    </citation>
    <scope>NUCLEOTIDE SEQUENCE [LARGE SCALE GENOMIC DNA]</scope>
    <source>
        <strain evidence="4 5">M5HDSG1-1</strain>
    </source>
</reference>
<sequence length="292" mass="34355">MREAKTIDSLQNDYQYCENVIKHNSASFYHAFKKLPKDKANAVYAIYAFCRYADDSVDETGDKSVQEKNWQNLYHQLNLFEKGEEISSPLWRALRDVFTRYEMDIKPFYEQLEGQRMDIHFNQPNTLAELERYCYYVAGTVGLMLLPILATKNHQHLHMYAVQLGVAMQLTNILRDVGEDYQNNRIYLPVDLLEMEDYKQQDLEASNINPAFIRVWERIANRSEQLYTLFQEGIDYFDKDSQLHVLLSALIYKEILKVVRENGYDCLHTRNYVSEENMVRLKEAVEGLTVGL</sequence>
<dbReference type="SFLD" id="SFLDS00005">
    <property type="entry name" value="Isoprenoid_Synthase_Type_I"/>
    <property type="match status" value="1"/>
</dbReference>
<dbReference type="InterPro" id="IPR033904">
    <property type="entry name" value="Trans_IPPS_HH"/>
</dbReference>
<dbReference type="InterPro" id="IPR019845">
    <property type="entry name" value="Squalene/phytoene_synthase_CS"/>
</dbReference>
<dbReference type="AlphaFoldDB" id="A0A3S2TWC1"/>